<accession>A0A183G940</accession>
<evidence type="ECO:0000313" key="3">
    <source>
        <dbReference type="WBParaSite" id="HPBE_0001843801-mRNA-1"/>
    </source>
</evidence>
<reference evidence="3" key="2">
    <citation type="submission" date="2019-09" db="UniProtKB">
        <authorList>
            <consortium name="WormBaseParasite"/>
        </authorList>
    </citation>
    <scope>IDENTIFICATION</scope>
</reference>
<name>A0A183G940_HELPZ</name>
<dbReference type="Proteomes" id="UP000050761">
    <property type="component" value="Unassembled WGS sequence"/>
</dbReference>
<evidence type="ECO:0000313" key="2">
    <source>
        <dbReference type="Proteomes" id="UP000050761"/>
    </source>
</evidence>
<proteinExistence type="predicted"/>
<keyword evidence="2" id="KW-1185">Reference proteome</keyword>
<dbReference type="AlphaFoldDB" id="A0A183G940"/>
<evidence type="ECO:0000313" key="1">
    <source>
        <dbReference type="EMBL" id="VDP11583.1"/>
    </source>
</evidence>
<gene>
    <name evidence="1" type="ORF">HPBE_LOCUS18437</name>
</gene>
<accession>A0A3P8EQZ4</accession>
<protein>
    <submittedName>
        <fullName evidence="1 3">Uncharacterized protein</fullName>
    </submittedName>
</protein>
<dbReference type="WBParaSite" id="HPBE_0001843801-mRNA-1">
    <property type="protein sequence ID" value="HPBE_0001843801-mRNA-1"/>
    <property type="gene ID" value="HPBE_0001843801"/>
</dbReference>
<dbReference type="EMBL" id="UZAH01030682">
    <property type="protein sequence ID" value="VDP11583.1"/>
    <property type="molecule type" value="Genomic_DNA"/>
</dbReference>
<organism evidence="2 3">
    <name type="scientific">Heligmosomoides polygyrus</name>
    <name type="common">Parasitic roundworm</name>
    <dbReference type="NCBI Taxonomy" id="6339"/>
    <lineage>
        <taxon>Eukaryota</taxon>
        <taxon>Metazoa</taxon>
        <taxon>Ecdysozoa</taxon>
        <taxon>Nematoda</taxon>
        <taxon>Chromadorea</taxon>
        <taxon>Rhabditida</taxon>
        <taxon>Rhabditina</taxon>
        <taxon>Rhabditomorpha</taxon>
        <taxon>Strongyloidea</taxon>
        <taxon>Heligmosomidae</taxon>
        <taxon>Heligmosomoides</taxon>
    </lineage>
</organism>
<reference evidence="1 2" key="1">
    <citation type="submission" date="2018-11" db="EMBL/GenBank/DDBJ databases">
        <authorList>
            <consortium name="Pathogen Informatics"/>
        </authorList>
    </citation>
    <scope>NUCLEOTIDE SEQUENCE [LARGE SCALE GENOMIC DNA]</scope>
</reference>
<sequence length="78" mass="9037">MVAKKENGIIREVFPDDEVMSREEQRRRGRWNKVLWGILMPQGQPTFVPPPRCAESGPSNSYLACYPRELRSPQTSVY</sequence>